<reference evidence="2" key="1">
    <citation type="submission" date="2021-01" db="EMBL/GenBank/DDBJ databases">
        <title>Genome public.</title>
        <authorList>
            <person name="Liu C."/>
            <person name="Sun Q."/>
        </authorList>
    </citation>
    <scope>NUCLEOTIDE SEQUENCE</scope>
    <source>
        <strain evidence="2">YIM B02565</strain>
    </source>
</reference>
<sequence length="190" mass="20362">MKKKSLLSIIAAGMVAVTLLAGCGKKEDTKPAESTTKTETAKADATTSASVVSDAAAFEQAIGTNGKWIIAITKDVTTDKELVLDGEFKNGKKDDKGNDAIQRKIALYTQDENRKVTARFTLTAPKLTIKSPMASIQHGTFKGDVYVNVDNFQLVDAKVDGNIYFATDSAKSTFKMDGTSSVTGKQEVKK</sequence>
<dbReference type="AlphaFoldDB" id="A0A937FJK0"/>
<accession>A0A937FJK0</accession>
<feature type="chain" id="PRO_5038548453" description="Lipoprotein" evidence="1">
    <location>
        <begin position="22"/>
        <end position="190"/>
    </location>
</feature>
<keyword evidence="3" id="KW-1185">Reference proteome</keyword>
<protein>
    <recommendedName>
        <fullName evidence="4">Lipoprotein</fullName>
    </recommendedName>
</protein>
<dbReference type="Proteomes" id="UP000623681">
    <property type="component" value="Unassembled WGS sequence"/>
</dbReference>
<name>A0A937FJK0_9CLOT</name>
<evidence type="ECO:0008006" key="4">
    <source>
        <dbReference type="Google" id="ProtNLM"/>
    </source>
</evidence>
<dbReference type="EMBL" id="JAESWA010000022">
    <property type="protein sequence ID" value="MBL4932721.1"/>
    <property type="molecule type" value="Genomic_DNA"/>
</dbReference>
<evidence type="ECO:0000313" key="2">
    <source>
        <dbReference type="EMBL" id="MBL4932721.1"/>
    </source>
</evidence>
<proteinExistence type="predicted"/>
<evidence type="ECO:0000313" key="3">
    <source>
        <dbReference type="Proteomes" id="UP000623681"/>
    </source>
</evidence>
<gene>
    <name evidence="2" type="ORF">JK634_12975</name>
</gene>
<comment type="caution">
    <text evidence="2">The sequence shown here is derived from an EMBL/GenBank/DDBJ whole genome shotgun (WGS) entry which is preliminary data.</text>
</comment>
<organism evidence="2 3">
    <name type="scientific">Clostridium paridis</name>
    <dbReference type="NCBI Taxonomy" id="2803863"/>
    <lineage>
        <taxon>Bacteria</taxon>
        <taxon>Bacillati</taxon>
        <taxon>Bacillota</taxon>
        <taxon>Clostridia</taxon>
        <taxon>Eubacteriales</taxon>
        <taxon>Clostridiaceae</taxon>
        <taxon>Clostridium</taxon>
    </lineage>
</organism>
<evidence type="ECO:0000256" key="1">
    <source>
        <dbReference type="SAM" id="SignalP"/>
    </source>
</evidence>
<dbReference type="RefSeq" id="WP_202768064.1">
    <property type="nucleotide sequence ID" value="NZ_JAESWA010000022.1"/>
</dbReference>
<dbReference type="PROSITE" id="PS51257">
    <property type="entry name" value="PROKAR_LIPOPROTEIN"/>
    <property type="match status" value="1"/>
</dbReference>
<feature type="signal peptide" evidence="1">
    <location>
        <begin position="1"/>
        <end position="21"/>
    </location>
</feature>
<keyword evidence="1" id="KW-0732">Signal</keyword>